<dbReference type="InterPro" id="IPR001647">
    <property type="entry name" value="HTH_TetR"/>
</dbReference>
<dbReference type="PROSITE" id="PS50977">
    <property type="entry name" value="HTH_TETR_2"/>
    <property type="match status" value="1"/>
</dbReference>
<evidence type="ECO:0000256" key="1">
    <source>
        <dbReference type="ARBA" id="ARBA00023125"/>
    </source>
</evidence>
<dbReference type="Gene3D" id="1.10.357.10">
    <property type="entry name" value="Tetracycline Repressor, domain 2"/>
    <property type="match status" value="1"/>
</dbReference>
<dbReference type="AlphaFoldDB" id="A0AB39U8R2"/>
<organism evidence="4">
    <name type="scientific">Bifidobacterium aquikefiricola</name>
    <dbReference type="NCBI Taxonomy" id="3059038"/>
    <lineage>
        <taxon>Bacteria</taxon>
        <taxon>Bacillati</taxon>
        <taxon>Actinomycetota</taxon>
        <taxon>Actinomycetes</taxon>
        <taxon>Bifidobacteriales</taxon>
        <taxon>Bifidobacteriaceae</taxon>
        <taxon>Bifidobacterium</taxon>
    </lineage>
</organism>
<evidence type="ECO:0000259" key="3">
    <source>
        <dbReference type="PROSITE" id="PS50977"/>
    </source>
</evidence>
<reference evidence="4" key="1">
    <citation type="submission" date="2023-07" db="EMBL/GenBank/DDBJ databases">
        <title>Bifidobacterium aquikefiriaerophilum sp. nov. and Bifidobacterium eccum sp. nov., isolated from water kefir.</title>
        <authorList>
            <person name="Breselge S."/>
            <person name="Bellassi P."/>
            <person name="Barcenilla C."/>
            <person name="Alvarez-Ordonez A."/>
            <person name="Morelli L."/>
            <person name="Cotter P.D."/>
        </authorList>
    </citation>
    <scope>NUCLEOTIDE SEQUENCE</scope>
    <source>
        <strain evidence="4">WK041_4_12</strain>
    </source>
</reference>
<dbReference type="EMBL" id="CP129674">
    <property type="protein sequence ID" value="XDS45392.1"/>
    <property type="molecule type" value="Genomic_DNA"/>
</dbReference>
<dbReference type="RefSeq" id="WP_369344928.1">
    <property type="nucleotide sequence ID" value="NZ_CP129674.1"/>
</dbReference>
<proteinExistence type="predicted"/>
<sequence>MTNSATGDPRKLYTETMIRDSLIALLEDRPLHEITITALCQRAGINRSTFYAHYKNVMELMEHIEGETLEWIRGVIVSTANQGGNEEKLRRIELTCQYIASNSSYLGVLMNSNANVDFQYRFMSLIYEEPTLQDIVDTEEKRLKVQFAVNGAIGLIRHWLKTGLRTPYTKIAQIIYSMSIVPMEFLNDRPEQGVAIGQEHKA</sequence>
<evidence type="ECO:0000256" key="2">
    <source>
        <dbReference type="PROSITE-ProRule" id="PRU00335"/>
    </source>
</evidence>
<feature type="domain" description="HTH tetR-type" evidence="3">
    <location>
        <begin position="12"/>
        <end position="72"/>
    </location>
</feature>
<gene>
    <name evidence="4" type="ORF">QN215_04635</name>
</gene>
<dbReference type="SUPFAM" id="SSF46689">
    <property type="entry name" value="Homeodomain-like"/>
    <property type="match status" value="1"/>
</dbReference>
<dbReference type="Pfam" id="PF14278">
    <property type="entry name" value="TetR_C_8"/>
    <property type="match status" value="1"/>
</dbReference>
<name>A0AB39U8R2_9BIFI</name>
<dbReference type="GO" id="GO:0003677">
    <property type="term" value="F:DNA binding"/>
    <property type="evidence" value="ECO:0007669"/>
    <property type="project" value="UniProtKB-UniRule"/>
</dbReference>
<evidence type="ECO:0000313" key="4">
    <source>
        <dbReference type="EMBL" id="XDS45392.1"/>
    </source>
</evidence>
<keyword evidence="1 2" id="KW-0238">DNA-binding</keyword>
<dbReference type="PANTHER" id="PTHR43479">
    <property type="entry name" value="ACREF/ENVCD OPERON REPRESSOR-RELATED"/>
    <property type="match status" value="1"/>
</dbReference>
<protein>
    <submittedName>
        <fullName evidence="4">TetR/AcrR family transcriptional regulator</fullName>
    </submittedName>
</protein>
<dbReference type="InterPro" id="IPR009057">
    <property type="entry name" value="Homeodomain-like_sf"/>
</dbReference>
<dbReference type="KEGG" id="baqk:QN215_04635"/>
<dbReference type="PANTHER" id="PTHR43479:SF7">
    <property type="entry name" value="TETR-FAMILY TRANSCRIPTIONAL REGULATOR"/>
    <property type="match status" value="1"/>
</dbReference>
<dbReference type="InterPro" id="IPR050624">
    <property type="entry name" value="HTH-type_Tx_Regulator"/>
</dbReference>
<accession>A0AB39U8R2</accession>
<feature type="DNA-binding region" description="H-T-H motif" evidence="2">
    <location>
        <begin position="35"/>
        <end position="54"/>
    </location>
</feature>
<dbReference type="InterPro" id="IPR039532">
    <property type="entry name" value="TetR_C_Firmicutes"/>
</dbReference>